<sequence length="257" mass="28450">MGPANTLRFALRDRINGVDVGPKHVPLSLLGEFQKDVSDFLQGSSRDVNPAEVLASVDEGSLVLVATGLLGASTLWSDVARLSDPTSQEAIDPKRAAVVERWQIQARTNPQRIYRLEDAASRPLATVNARSNFRRPVDTWVTVEKYLHGKVVDWGGKTKANVHLVLEDGKSLVVAATQQLLAQESENRLYRPALLHVTAEENLRTGELRNLNLRSFEAHHPAYDEDEFQQMVRKGTAAWADVPDAAQWVESLRGEGV</sequence>
<dbReference type="RefSeq" id="WP_102775357.1">
    <property type="nucleotide sequence ID" value="NZ_POQS01000007.1"/>
</dbReference>
<keyword evidence="2" id="KW-1185">Reference proteome</keyword>
<reference evidence="1 2" key="1">
    <citation type="submission" date="2018-01" db="EMBL/GenBank/DDBJ databases">
        <title>The draft genome of an aniline degradation strain ANB-1.</title>
        <authorList>
            <person name="Zhang L."/>
            <person name="Jiang J."/>
        </authorList>
    </citation>
    <scope>NUCLEOTIDE SEQUENCE [LARGE SCALE GENOMIC DNA]</scope>
    <source>
        <strain evidence="1 2">ANB-1</strain>
    </source>
</reference>
<comment type="caution">
    <text evidence="1">The sequence shown here is derived from an EMBL/GenBank/DDBJ whole genome shotgun (WGS) entry which is preliminary data.</text>
</comment>
<protein>
    <submittedName>
        <fullName evidence="1">Uncharacterized protein</fullName>
    </submittedName>
</protein>
<proteinExistence type="predicted"/>
<evidence type="ECO:0000313" key="1">
    <source>
        <dbReference type="EMBL" id="PND31395.1"/>
    </source>
</evidence>
<dbReference type="Proteomes" id="UP000235994">
    <property type="component" value="Unassembled WGS sequence"/>
</dbReference>
<dbReference type="EMBL" id="POQS01000007">
    <property type="protein sequence ID" value="PND31395.1"/>
    <property type="molecule type" value="Genomic_DNA"/>
</dbReference>
<evidence type="ECO:0000313" key="2">
    <source>
        <dbReference type="Proteomes" id="UP000235994"/>
    </source>
</evidence>
<organism evidence="1 2">
    <name type="scientific">Achromobacter pulmonis</name>
    <dbReference type="NCBI Taxonomy" id="1389932"/>
    <lineage>
        <taxon>Bacteria</taxon>
        <taxon>Pseudomonadati</taxon>
        <taxon>Pseudomonadota</taxon>
        <taxon>Betaproteobacteria</taxon>
        <taxon>Burkholderiales</taxon>
        <taxon>Alcaligenaceae</taxon>
        <taxon>Achromobacter</taxon>
    </lineage>
</organism>
<name>A0A2N8KD85_9BURK</name>
<gene>
    <name evidence="1" type="ORF">C1I89_26535</name>
</gene>
<dbReference type="AlphaFoldDB" id="A0A2N8KD85"/>
<accession>A0A2N8KD85</accession>